<dbReference type="AlphaFoldDB" id="A0A9P8EXJ8"/>
<gene>
    <name evidence="1" type="ORF">KCU76_g99</name>
</gene>
<organism evidence="1 2">
    <name type="scientific">Aureobasidium melanogenum</name>
    <name type="common">Aureobasidium pullulans var. melanogenum</name>
    <dbReference type="NCBI Taxonomy" id="46634"/>
    <lineage>
        <taxon>Eukaryota</taxon>
        <taxon>Fungi</taxon>
        <taxon>Dikarya</taxon>
        <taxon>Ascomycota</taxon>
        <taxon>Pezizomycotina</taxon>
        <taxon>Dothideomycetes</taxon>
        <taxon>Dothideomycetidae</taxon>
        <taxon>Dothideales</taxon>
        <taxon>Saccotheciaceae</taxon>
        <taxon>Aureobasidium</taxon>
    </lineage>
</organism>
<protein>
    <submittedName>
        <fullName evidence="1">Uncharacterized protein</fullName>
    </submittedName>
</protein>
<reference evidence="1" key="2">
    <citation type="submission" date="2021-08" db="EMBL/GenBank/DDBJ databases">
        <authorList>
            <person name="Gostincar C."/>
            <person name="Sun X."/>
            <person name="Song Z."/>
            <person name="Gunde-Cimerman N."/>
        </authorList>
    </citation>
    <scope>NUCLEOTIDE SEQUENCE</scope>
    <source>
        <strain evidence="1">EXF-9911</strain>
    </source>
</reference>
<name>A0A9P8EXJ8_AURME</name>
<proteinExistence type="predicted"/>
<feature type="non-terminal residue" evidence="1">
    <location>
        <position position="407"/>
    </location>
</feature>
<sequence>LCYQPAILSCVKLLLVSNDYMQQVPVSSPSLNPSSTLIATTQYLVNTTSRRATSGIRYSIEHRDQRLVLSVLHERLRCKCHNGKKVSRSESNKQAQVSKNNPIHQFQSTPIHSNSMHISPNPHTLQISLIQVEINLAVLCLADNERVEFSLGCRRTTVKFARFRRAAHLSPNLTSQRNEIRALSEIRIRVEHHVLGAGTRKVVSLTTGGSITIFEATAYQFQRLAIEAAAAVEVATMVVTMVDAAAVVVEKSAGIDRDDAAARLATAETVVVEYAVEVTTEGLQFRPLDIGNSLVHGTIRIADDRVDAGVVLREAEAVADDVLVLSSPLSAVGGVLDRPCLGVESAERLPCCMQFENRSRQRKQLYGVSIKSSLGTPACDRNSESTTGLTLVDGIVLADRSAPVHAL</sequence>
<evidence type="ECO:0000313" key="2">
    <source>
        <dbReference type="Proteomes" id="UP000779574"/>
    </source>
</evidence>
<evidence type="ECO:0000313" key="1">
    <source>
        <dbReference type="EMBL" id="KAG9701325.1"/>
    </source>
</evidence>
<dbReference type="Proteomes" id="UP000779574">
    <property type="component" value="Unassembled WGS sequence"/>
</dbReference>
<dbReference type="EMBL" id="JAHFXF010000001">
    <property type="protein sequence ID" value="KAG9701325.1"/>
    <property type="molecule type" value="Genomic_DNA"/>
</dbReference>
<reference evidence="1" key="1">
    <citation type="journal article" date="2021" name="J Fungi (Basel)">
        <title>Virulence traits and population genomics of the black yeast Aureobasidium melanogenum.</title>
        <authorList>
            <person name="Cernosa A."/>
            <person name="Sun X."/>
            <person name="Gostincar C."/>
            <person name="Fang C."/>
            <person name="Gunde-Cimerman N."/>
            <person name="Song Z."/>
        </authorList>
    </citation>
    <scope>NUCLEOTIDE SEQUENCE</scope>
    <source>
        <strain evidence="1">EXF-9911</strain>
    </source>
</reference>
<comment type="caution">
    <text evidence="1">The sequence shown here is derived from an EMBL/GenBank/DDBJ whole genome shotgun (WGS) entry which is preliminary data.</text>
</comment>
<feature type="non-terminal residue" evidence="1">
    <location>
        <position position="1"/>
    </location>
</feature>
<accession>A0A9P8EXJ8</accession>